<sequence>MKSQNKLLKGLFIGAIAGAALSLLDKKTRDNVISKSRSAFSKIKQCAENPMEIADKTKEKMNSVKRTIEQTIEDIEFVSEKVKELKETTPKVMEIMKEAKEKWKERL</sequence>
<organism evidence="2 3">
    <name type="scientific">Aeribacillus composti</name>
    <dbReference type="NCBI Taxonomy" id="1868734"/>
    <lineage>
        <taxon>Bacteria</taxon>
        <taxon>Bacillati</taxon>
        <taxon>Bacillota</taxon>
        <taxon>Bacilli</taxon>
        <taxon>Bacillales</taxon>
        <taxon>Bacillaceae</taxon>
        <taxon>Aeribacillus</taxon>
    </lineage>
</organism>
<reference evidence="2 3" key="1">
    <citation type="submission" date="2023-09" db="EMBL/GenBank/DDBJ databases">
        <title>Different Types of Thermotolerant Ring-Cleaving Dioxygenases derived from Aeribacillus composti HB-1 applied for multiple aromatic hydrocarbons removal.</title>
        <authorList>
            <person name="Cao L."/>
            <person name="Li M."/>
            <person name="Ma T."/>
        </authorList>
    </citation>
    <scope>NUCLEOTIDE SEQUENCE [LARGE SCALE GENOMIC DNA]</scope>
    <source>
        <strain evidence="2 3">HB-1</strain>
    </source>
</reference>
<keyword evidence="1" id="KW-0175">Coiled coil</keyword>
<proteinExistence type="predicted"/>
<dbReference type="GeneID" id="301127490"/>
<evidence type="ECO:0000313" key="3">
    <source>
        <dbReference type="Proteomes" id="UP001303701"/>
    </source>
</evidence>
<dbReference type="EMBL" id="CP134501">
    <property type="protein sequence ID" value="WNF32710.1"/>
    <property type="molecule type" value="Genomic_DNA"/>
</dbReference>
<dbReference type="Proteomes" id="UP001303701">
    <property type="component" value="Chromosome"/>
</dbReference>
<gene>
    <name evidence="2" type="ORF">RI196_15970</name>
</gene>
<evidence type="ECO:0000256" key="1">
    <source>
        <dbReference type="SAM" id="Coils"/>
    </source>
</evidence>
<dbReference type="RefSeq" id="WP_311066515.1">
    <property type="nucleotide sequence ID" value="NZ_CP134501.1"/>
</dbReference>
<keyword evidence="3" id="KW-1185">Reference proteome</keyword>
<protein>
    <submittedName>
        <fullName evidence="2">YtxH domain-containing protein</fullName>
    </submittedName>
</protein>
<accession>A0ABY9WD51</accession>
<name>A0ABY9WD51_9BACI</name>
<feature type="coiled-coil region" evidence="1">
    <location>
        <begin position="54"/>
        <end position="88"/>
    </location>
</feature>
<evidence type="ECO:0000313" key="2">
    <source>
        <dbReference type="EMBL" id="WNF32710.1"/>
    </source>
</evidence>